<dbReference type="GeneID" id="30198144"/>
<organism evidence="1 2">
    <name type="scientific">Wickerhamomyces anomalus (strain ATCC 58044 / CBS 1984 / NCYC 433 / NRRL Y-366-8)</name>
    <name type="common">Yeast</name>
    <name type="synonym">Hansenula anomala</name>
    <dbReference type="NCBI Taxonomy" id="683960"/>
    <lineage>
        <taxon>Eukaryota</taxon>
        <taxon>Fungi</taxon>
        <taxon>Dikarya</taxon>
        <taxon>Ascomycota</taxon>
        <taxon>Saccharomycotina</taxon>
        <taxon>Saccharomycetes</taxon>
        <taxon>Phaffomycetales</taxon>
        <taxon>Wickerhamomycetaceae</taxon>
        <taxon>Wickerhamomyces</taxon>
    </lineage>
</organism>
<protein>
    <submittedName>
        <fullName evidence="1">Uncharacterized protein</fullName>
    </submittedName>
</protein>
<dbReference type="STRING" id="683960.A0A1E3P8J6"/>
<reference evidence="1 2" key="1">
    <citation type="journal article" date="2016" name="Proc. Natl. Acad. Sci. U.S.A.">
        <title>Comparative genomics of biotechnologically important yeasts.</title>
        <authorList>
            <person name="Riley R."/>
            <person name="Haridas S."/>
            <person name="Wolfe K.H."/>
            <person name="Lopes M.R."/>
            <person name="Hittinger C.T."/>
            <person name="Goeker M."/>
            <person name="Salamov A.A."/>
            <person name="Wisecaver J.H."/>
            <person name="Long T.M."/>
            <person name="Calvey C.H."/>
            <person name="Aerts A.L."/>
            <person name="Barry K.W."/>
            <person name="Choi C."/>
            <person name="Clum A."/>
            <person name="Coughlan A.Y."/>
            <person name="Deshpande S."/>
            <person name="Douglass A.P."/>
            <person name="Hanson S.J."/>
            <person name="Klenk H.-P."/>
            <person name="LaButti K.M."/>
            <person name="Lapidus A."/>
            <person name="Lindquist E.A."/>
            <person name="Lipzen A.M."/>
            <person name="Meier-Kolthoff J.P."/>
            <person name="Ohm R.A."/>
            <person name="Otillar R.P."/>
            <person name="Pangilinan J.L."/>
            <person name="Peng Y."/>
            <person name="Rokas A."/>
            <person name="Rosa C.A."/>
            <person name="Scheuner C."/>
            <person name="Sibirny A.A."/>
            <person name="Slot J.C."/>
            <person name="Stielow J.B."/>
            <person name="Sun H."/>
            <person name="Kurtzman C.P."/>
            <person name="Blackwell M."/>
            <person name="Grigoriev I.V."/>
            <person name="Jeffries T.W."/>
        </authorList>
    </citation>
    <scope>NUCLEOTIDE SEQUENCE [LARGE SCALE GENOMIC DNA]</scope>
    <source>
        <strain evidence="2">ATCC 58044 / CBS 1984 / NCYC 433 / NRRL Y-366-8</strain>
    </source>
</reference>
<dbReference type="OrthoDB" id="5329385at2759"/>
<sequence>KKANMGKMVDYLTEILPNALHTIPDSSYLSENIILRVSPTVSPNIPILKGRVSYITTLKATQFILINFLLNPQVKLHITDIKPQLNQGGDFVRNGDLSNYYGMFEKSDKIIIKWRTCLDDCNHLKLKKSGYALKGSHILEKFDIKKLWNHALGNDEKKLSEFNHGVSKVDDDSTGFERIIYGIFVFELDSNCEKIIVHNVENIEMYDKKDYIDDD</sequence>
<dbReference type="Pfam" id="PF17119">
    <property type="entry name" value="MMU163"/>
    <property type="match status" value="1"/>
</dbReference>
<dbReference type="InterPro" id="IPR031342">
    <property type="entry name" value="Mug163-like"/>
</dbReference>
<evidence type="ECO:0000313" key="1">
    <source>
        <dbReference type="EMBL" id="ODQ61733.1"/>
    </source>
</evidence>
<accession>A0A1E3P8J6</accession>
<dbReference type="EMBL" id="KV454208">
    <property type="protein sequence ID" value="ODQ61733.1"/>
    <property type="molecule type" value="Genomic_DNA"/>
</dbReference>
<name>A0A1E3P8J6_WICAA</name>
<feature type="non-terminal residue" evidence="1">
    <location>
        <position position="1"/>
    </location>
</feature>
<evidence type="ECO:0000313" key="2">
    <source>
        <dbReference type="Proteomes" id="UP000094112"/>
    </source>
</evidence>
<dbReference type="RefSeq" id="XP_019040940.1">
    <property type="nucleotide sequence ID" value="XM_019180898.1"/>
</dbReference>
<dbReference type="AlphaFoldDB" id="A0A1E3P8J6"/>
<keyword evidence="2" id="KW-1185">Reference proteome</keyword>
<dbReference type="Proteomes" id="UP000094112">
    <property type="component" value="Unassembled WGS sequence"/>
</dbReference>
<gene>
    <name evidence="1" type="ORF">WICANDRAFT_21248</name>
</gene>
<feature type="non-terminal residue" evidence="1">
    <location>
        <position position="215"/>
    </location>
</feature>
<proteinExistence type="predicted"/>